<dbReference type="SUPFAM" id="SSF48264">
    <property type="entry name" value="Cytochrome P450"/>
    <property type="match status" value="1"/>
</dbReference>
<accession>A0AAD3SQ94</accession>
<keyword evidence="9" id="KW-1185">Reference proteome</keyword>
<dbReference type="InterPro" id="IPR002401">
    <property type="entry name" value="Cyt_P450_E_grp-I"/>
</dbReference>
<keyword evidence="2" id="KW-0812">Transmembrane</keyword>
<proteinExistence type="inferred from homology"/>
<reference evidence="8" key="1">
    <citation type="submission" date="2023-05" db="EMBL/GenBank/DDBJ databases">
        <title>Nepenthes gracilis genome sequencing.</title>
        <authorList>
            <person name="Fukushima K."/>
        </authorList>
    </citation>
    <scope>NUCLEOTIDE SEQUENCE</scope>
    <source>
        <strain evidence="8">SING2019-196</strain>
    </source>
</reference>
<keyword evidence="3 6" id="KW-0479">Metal-binding</keyword>
<dbReference type="GO" id="GO:0016020">
    <property type="term" value="C:membrane"/>
    <property type="evidence" value="ECO:0007669"/>
    <property type="project" value="UniProtKB-SubCell"/>
</dbReference>
<feature type="binding site" description="axial binding residue" evidence="6">
    <location>
        <position position="372"/>
    </location>
    <ligand>
        <name>heme</name>
        <dbReference type="ChEBI" id="CHEBI:30413"/>
    </ligand>
    <ligandPart>
        <name>Fe</name>
        <dbReference type="ChEBI" id="CHEBI:18248"/>
    </ligandPart>
</feature>
<comment type="cofactor">
    <cofactor evidence="6">
        <name>heme</name>
        <dbReference type="ChEBI" id="CHEBI:30413"/>
    </cofactor>
</comment>
<dbReference type="GO" id="GO:0016125">
    <property type="term" value="P:sterol metabolic process"/>
    <property type="evidence" value="ECO:0007669"/>
    <property type="project" value="TreeGrafter"/>
</dbReference>
<comment type="caution">
    <text evidence="8">The sequence shown here is derived from an EMBL/GenBank/DDBJ whole genome shotgun (WGS) entry which is preliminary data.</text>
</comment>
<dbReference type="PROSITE" id="PS00086">
    <property type="entry name" value="CYTOCHROME_P450"/>
    <property type="match status" value="1"/>
</dbReference>
<dbReference type="Pfam" id="PF00067">
    <property type="entry name" value="p450"/>
    <property type="match status" value="1"/>
</dbReference>
<evidence type="ECO:0000256" key="6">
    <source>
        <dbReference type="PIRSR" id="PIRSR602401-1"/>
    </source>
</evidence>
<organism evidence="8 9">
    <name type="scientific">Nepenthes gracilis</name>
    <name type="common">Slender pitcher plant</name>
    <dbReference type="NCBI Taxonomy" id="150966"/>
    <lineage>
        <taxon>Eukaryota</taxon>
        <taxon>Viridiplantae</taxon>
        <taxon>Streptophyta</taxon>
        <taxon>Embryophyta</taxon>
        <taxon>Tracheophyta</taxon>
        <taxon>Spermatophyta</taxon>
        <taxon>Magnoliopsida</taxon>
        <taxon>eudicotyledons</taxon>
        <taxon>Gunneridae</taxon>
        <taxon>Pentapetalae</taxon>
        <taxon>Caryophyllales</taxon>
        <taxon>Nepenthaceae</taxon>
        <taxon>Nepenthes</taxon>
    </lineage>
</organism>
<evidence type="ECO:0000256" key="3">
    <source>
        <dbReference type="ARBA" id="ARBA00022723"/>
    </source>
</evidence>
<keyword evidence="5 6" id="KW-0408">Iron</keyword>
<dbReference type="GO" id="GO:0020037">
    <property type="term" value="F:heme binding"/>
    <property type="evidence" value="ECO:0007669"/>
    <property type="project" value="InterPro"/>
</dbReference>
<evidence type="ECO:0000256" key="4">
    <source>
        <dbReference type="ARBA" id="ARBA00022989"/>
    </source>
</evidence>
<keyword evidence="4" id="KW-0472">Membrane</keyword>
<dbReference type="Proteomes" id="UP001279734">
    <property type="component" value="Unassembled WGS sequence"/>
</dbReference>
<dbReference type="InterPro" id="IPR036396">
    <property type="entry name" value="Cyt_P450_sf"/>
</dbReference>
<dbReference type="GO" id="GO:0016709">
    <property type="term" value="F:oxidoreductase activity, acting on paired donors, with incorporation or reduction of molecular oxygen, NAD(P)H as one donor, and incorporation of one atom of oxygen"/>
    <property type="evidence" value="ECO:0007669"/>
    <property type="project" value="TreeGrafter"/>
</dbReference>
<dbReference type="PRINTS" id="PR00463">
    <property type="entry name" value="EP450I"/>
</dbReference>
<comment type="similarity">
    <text evidence="7">Belongs to the cytochrome P450 family.</text>
</comment>
<dbReference type="GO" id="GO:0016132">
    <property type="term" value="P:brassinosteroid biosynthetic process"/>
    <property type="evidence" value="ECO:0007669"/>
    <property type="project" value="TreeGrafter"/>
</dbReference>
<evidence type="ECO:0000313" key="8">
    <source>
        <dbReference type="EMBL" id="GMH14890.1"/>
    </source>
</evidence>
<evidence type="ECO:0000256" key="5">
    <source>
        <dbReference type="ARBA" id="ARBA00023004"/>
    </source>
</evidence>
<evidence type="ECO:0000256" key="7">
    <source>
        <dbReference type="RuleBase" id="RU000461"/>
    </source>
</evidence>
<dbReference type="AlphaFoldDB" id="A0AAD3SQ94"/>
<protein>
    <recommendedName>
        <fullName evidence="10">3-epi-6-deoxocathasterone 23-monooxygenase</fullName>
    </recommendedName>
</protein>
<keyword evidence="7" id="KW-0560">Oxidoreductase</keyword>
<dbReference type="InterPro" id="IPR017972">
    <property type="entry name" value="Cyt_P450_CS"/>
</dbReference>
<comment type="subcellular location">
    <subcellularLocation>
        <location evidence="1">Membrane</location>
        <topology evidence="1">Single-pass membrane protein</topology>
    </subcellularLocation>
</comment>
<dbReference type="Gene3D" id="1.10.630.10">
    <property type="entry name" value="Cytochrome P450"/>
    <property type="match status" value="1"/>
</dbReference>
<dbReference type="EMBL" id="BSYO01000014">
    <property type="protein sequence ID" value="GMH14890.1"/>
    <property type="molecule type" value="Genomic_DNA"/>
</dbReference>
<evidence type="ECO:0000256" key="1">
    <source>
        <dbReference type="ARBA" id="ARBA00004167"/>
    </source>
</evidence>
<dbReference type="PRINTS" id="PR00385">
    <property type="entry name" value="P450"/>
</dbReference>
<dbReference type="GO" id="GO:0010268">
    <property type="term" value="P:brassinosteroid homeostasis"/>
    <property type="evidence" value="ECO:0007669"/>
    <property type="project" value="TreeGrafter"/>
</dbReference>
<keyword evidence="4" id="KW-1133">Transmembrane helix</keyword>
<evidence type="ECO:0000256" key="2">
    <source>
        <dbReference type="ARBA" id="ARBA00022692"/>
    </source>
</evidence>
<keyword evidence="7" id="KW-0503">Monooxygenase</keyword>
<dbReference type="GO" id="GO:0005506">
    <property type="term" value="F:iron ion binding"/>
    <property type="evidence" value="ECO:0007669"/>
    <property type="project" value="InterPro"/>
</dbReference>
<gene>
    <name evidence="8" type="ORF">Nepgr_016731</name>
</gene>
<evidence type="ECO:0008006" key="10">
    <source>
        <dbReference type="Google" id="ProtNLM"/>
    </source>
</evidence>
<dbReference type="InterPro" id="IPR001128">
    <property type="entry name" value="Cyt_P450"/>
</dbReference>
<dbReference type="PANTHER" id="PTHR24286">
    <property type="entry name" value="CYTOCHROME P450 26"/>
    <property type="match status" value="1"/>
</dbReference>
<name>A0AAD3SQ94_NEPGR</name>
<dbReference type="PANTHER" id="PTHR24286:SF254">
    <property type="entry name" value="3-EPI-6-DEOXOCATHASTERONE 23-MONOOXYGENASE CYP90C1"/>
    <property type="match status" value="1"/>
</dbReference>
<keyword evidence="6 7" id="KW-0349">Heme</keyword>
<dbReference type="CDD" id="cd11043">
    <property type="entry name" value="CYP90-like"/>
    <property type="match status" value="1"/>
</dbReference>
<evidence type="ECO:0000313" key="9">
    <source>
        <dbReference type="Proteomes" id="UP001279734"/>
    </source>
</evidence>
<sequence length="422" mass="47934">MCCVLGGRYGKVFRTHLLGKAVIVSTDAEVNRAVLRDAGETFVPSYPKSITELFGETSILNINGPLHKRVHASIVRFFKSPLFKARLTAHIQQSVTLSLASWTRTHHLVYVQDQAKQISFEILVKALMSVDGGEDLDFLKREYKEFIKGLICLPFKLPGMQLRRSLKAKERMLRMTRRIVEERRSSMELNAEQDDCNDAIDALLRESGDTDDNQRLPLDFISGNIIEMMVPGEDSVPMAMTLAVKYLSDNPVALKQLVEECMELKRAKVETGDSYVCTDYLSLPFTQNVINETLRMANIINAVWRQATKDVEIKGYLIPKGWCVLASFTAIHMDDQIYKNPYHFDPWRWEKKGAGGCSTATFSPFGGGQRLCPGLELARLEISIFLFHLVTTYRWVAQKDEVLYFPTVKMKRKLPIIVSPLT</sequence>